<organism evidence="1 2">
    <name type="scientific">Elysia marginata</name>
    <dbReference type="NCBI Taxonomy" id="1093978"/>
    <lineage>
        <taxon>Eukaryota</taxon>
        <taxon>Metazoa</taxon>
        <taxon>Spiralia</taxon>
        <taxon>Lophotrochozoa</taxon>
        <taxon>Mollusca</taxon>
        <taxon>Gastropoda</taxon>
        <taxon>Heterobranchia</taxon>
        <taxon>Euthyneura</taxon>
        <taxon>Panpulmonata</taxon>
        <taxon>Sacoglossa</taxon>
        <taxon>Placobranchoidea</taxon>
        <taxon>Plakobranchidae</taxon>
        <taxon>Elysia</taxon>
    </lineage>
</organism>
<comment type="caution">
    <text evidence="1">The sequence shown here is derived from an EMBL/GenBank/DDBJ whole genome shotgun (WGS) entry which is preliminary data.</text>
</comment>
<protein>
    <submittedName>
        <fullName evidence="1">Uncharacterized protein</fullName>
    </submittedName>
</protein>
<proteinExistence type="predicted"/>
<accession>A0AAV4JDG4</accession>
<keyword evidence="2" id="KW-1185">Reference proteome</keyword>
<name>A0AAV4JDG4_9GAST</name>
<sequence>MSQMIRPELDGAPWCYMMLNGARWCSSLGNSFHHERPGKHSTPAIQSVVKDTLTFHRPRFSSINSQHIYIPLASTCSLKQLVSKLIAYSKRTDARGEIKTSAMTTSDLSWPLLNFKLGCRGQDDYTPARVDKQERSVAGSRCVGTVRARRCSAFAALANLLNYFLTHQAQGLVFSTQIPNSDLATKSDN</sequence>
<evidence type="ECO:0000313" key="1">
    <source>
        <dbReference type="EMBL" id="GFS20386.1"/>
    </source>
</evidence>
<evidence type="ECO:0000313" key="2">
    <source>
        <dbReference type="Proteomes" id="UP000762676"/>
    </source>
</evidence>
<gene>
    <name evidence="1" type="ORF">ElyMa_005054800</name>
</gene>
<reference evidence="1 2" key="1">
    <citation type="journal article" date="2021" name="Elife">
        <title>Chloroplast acquisition without the gene transfer in kleptoplastic sea slugs, Plakobranchus ocellatus.</title>
        <authorList>
            <person name="Maeda T."/>
            <person name="Takahashi S."/>
            <person name="Yoshida T."/>
            <person name="Shimamura S."/>
            <person name="Takaki Y."/>
            <person name="Nagai Y."/>
            <person name="Toyoda A."/>
            <person name="Suzuki Y."/>
            <person name="Arimoto A."/>
            <person name="Ishii H."/>
            <person name="Satoh N."/>
            <person name="Nishiyama T."/>
            <person name="Hasebe M."/>
            <person name="Maruyama T."/>
            <person name="Minagawa J."/>
            <person name="Obokata J."/>
            <person name="Shigenobu S."/>
        </authorList>
    </citation>
    <scope>NUCLEOTIDE SEQUENCE [LARGE SCALE GENOMIC DNA]</scope>
</reference>
<dbReference type="AlphaFoldDB" id="A0AAV4JDG4"/>
<dbReference type="EMBL" id="BMAT01010118">
    <property type="protein sequence ID" value="GFS20386.1"/>
    <property type="molecule type" value="Genomic_DNA"/>
</dbReference>
<dbReference type="Proteomes" id="UP000762676">
    <property type="component" value="Unassembled WGS sequence"/>
</dbReference>